<evidence type="ECO:0000313" key="2">
    <source>
        <dbReference type="Proteomes" id="UP001618531"/>
    </source>
</evidence>
<gene>
    <name evidence="1" type="ORF">ACINKY_22685</name>
</gene>
<dbReference type="EMBL" id="JBIYSL010000005">
    <property type="protein sequence ID" value="MFK0525016.1"/>
    <property type="molecule type" value="Genomic_DNA"/>
</dbReference>
<protein>
    <submittedName>
        <fullName evidence="1">Uncharacterized protein</fullName>
    </submittedName>
</protein>
<dbReference type="RefSeq" id="WP_402877698.1">
    <property type="nucleotide sequence ID" value="NZ_JBIYSL010000005.1"/>
</dbReference>
<organism evidence="1 2">
    <name type="scientific">Paenibacillus illinoisensis</name>
    <dbReference type="NCBI Taxonomy" id="59845"/>
    <lineage>
        <taxon>Bacteria</taxon>
        <taxon>Bacillati</taxon>
        <taxon>Bacillota</taxon>
        <taxon>Bacilli</taxon>
        <taxon>Bacillales</taxon>
        <taxon>Paenibacillaceae</taxon>
        <taxon>Paenibacillus</taxon>
    </lineage>
</organism>
<sequence length="108" mass="12367">MDNVIQSFTLSPSMINNINSLELLNSNVHNTHETTLGPDNEPLGLSLSRGYTLKPKTEIDSNIIHIYEDMYIKISYGPKEDRTEDYFHLKAEPSSEALDYMKAWSEDE</sequence>
<name>A0ABW8HZA1_9BACL</name>
<dbReference type="Proteomes" id="UP001618531">
    <property type="component" value="Unassembled WGS sequence"/>
</dbReference>
<comment type="caution">
    <text evidence="1">The sequence shown here is derived from an EMBL/GenBank/DDBJ whole genome shotgun (WGS) entry which is preliminary data.</text>
</comment>
<proteinExistence type="predicted"/>
<keyword evidence="2" id="KW-1185">Reference proteome</keyword>
<accession>A0ABW8HZA1</accession>
<reference evidence="1 2" key="1">
    <citation type="submission" date="2024-11" db="EMBL/GenBank/DDBJ databases">
        <title>Identification and Characterization of a Novel Fosfomycin Bacillithiol Transferase FosB8 in Paenibacillus illinoisensis.</title>
        <authorList>
            <person name="Lu W."/>
        </authorList>
    </citation>
    <scope>NUCLEOTIDE SEQUENCE [LARGE SCALE GENOMIC DNA]</scope>
    <source>
        <strain evidence="1 2">WP77</strain>
    </source>
</reference>
<evidence type="ECO:0000313" key="1">
    <source>
        <dbReference type="EMBL" id="MFK0525016.1"/>
    </source>
</evidence>